<dbReference type="Proteomes" id="UP001333818">
    <property type="component" value="Unassembled WGS sequence"/>
</dbReference>
<gene>
    <name evidence="1" type="ORF">V2H45_07765</name>
</gene>
<organism evidence="1 2">
    <name type="scientific">Tumidithrix elongata BACA0141</name>
    <dbReference type="NCBI Taxonomy" id="2716417"/>
    <lineage>
        <taxon>Bacteria</taxon>
        <taxon>Bacillati</taxon>
        <taxon>Cyanobacteriota</taxon>
        <taxon>Cyanophyceae</taxon>
        <taxon>Pseudanabaenales</taxon>
        <taxon>Pseudanabaenaceae</taxon>
        <taxon>Tumidithrix</taxon>
        <taxon>Tumidithrix elongata</taxon>
    </lineage>
</organism>
<dbReference type="RefSeq" id="WP_330483067.1">
    <property type="nucleotide sequence ID" value="NZ_JAZBJZ010000022.1"/>
</dbReference>
<sequence length="84" mass="9798">MTIDNSRTGKRYFLTIEGYREQWQSFWHVAVSEGKPSQNPIVIVDATSAYEAFAKAKDLIEDEDEDVIGVDWQYEYPLPPWLLE</sequence>
<protein>
    <submittedName>
        <fullName evidence="1">Uncharacterized protein</fullName>
    </submittedName>
</protein>
<name>A0AAW9Q1F1_9CYAN</name>
<reference evidence="1" key="1">
    <citation type="submission" date="2024-01" db="EMBL/GenBank/DDBJ databases">
        <title>Bank of Algae and Cyanobacteria of the Azores (BACA) strain genomes.</title>
        <authorList>
            <person name="Luz R."/>
            <person name="Cordeiro R."/>
            <person name="Fonseca A."/>
            <person name="Goncalves V."/>
        </authorList>
    </citation>
    <scope>NUCLEOTIDE SEQUENCE</scope>
    <source>
        <strain evidence="1">BACA0141</strain>
    </source>
</reference>
<dbReference type="AlphaFoldDB" id="A0AAW9Q1F1"/>
<evidence type="ECO:0000313" key="1">
    <source>
        <dbReference type="EMBL" id="MEE3716638.1"/>
    </source>
</evidence>
<keyword evidence="2" id="KW-1185">Reference proteome</keyword>
<comment type="caution">
    <text evidence="1">The sequence shown here is derived from an EMBL/GenBank/DDBJ whole genome shotgun (WGS) entry which is preliminary data.</text>
</comment>
<proteinExistence type="predicted"/>
<dbReference type="EMBL" id="JAZBJZ010000022">
    <property type="protein sequence ID" value="MEE3716638.1"/>
    <property type="molecule type" value="Genomic_DNA"/>
</dbReference>
<evidence type="ECO:0000313" key="2">
    <source>
        <dbReference type="Proteomes" id="UP001333818"/>
    </source>
</evidence>
<accession>A0AAW9Q1F1</accession>